<dbReference type="AlphaFoldDB" id="A0A7J6B509"/>
<dbReference type="Proteomes" id="UP000593565">
    <property type="component" value="Unassembled WGS sequence"/>
</dbReference>
<accession>A0A7J6B509</accession>
<evidence type="ECO:0000313" key="2">
    <source>
        <dbReference type="Proteomes" id="UP000593565"/>
    </source>
</evidence>
<dbReference type="EMBL" id="JAAGNN010000004">
    <property type="protein sequence ID" value="KAF4090162.1"/>
    <property type="molecule type" value="Genomic_DNA"/>
</dbReference>
<reference evidence="1 2" key="1">
    <citation type="submission" date="2020-02" db="EMBL/GenBank/DDBJ databases">
        <title>A chromosome-scale genome assembly of the black bullhead catfish (Ameiurus melas).</title>
        <authorList>
            <person name="Wen M."/>
            <person name="Zham M."/>
            <person name="Cabau C."/>
            <person name="Klopp C."/>
            <person name="Donnadieu C."/>
            <person name="Roques C."/>
            <person name="Bouchez O."/>
            <person name="Lampietro C."/>
            <person name="Jouanno E."/>
            <person name="Herpin A."/>
            <person name="Louis A."/>
            <person name="Berthelot C."/>
            <person name="Parey E."/>
            <person name="Roest-Crollius H."/>
            <person name="Braasch I."/>
            <person name="Postlethwait J."/>
            <person name="Robinson-Rechavi M."/>
            <person name="Echchiki A."/>
            <person name="Begum T."/>
            <person name="Montfort J."/>
            <person name="Schartl M."/>
            <person name="Bobe J."/>
            <person name="Guiguen Y."/>
        </authorList>
    </citation>
    <scope>NUCLEOTIDE SEQUENCE [LARGE SCALE GENOMIC DNA]</scope>
    <source>
        <strain evidence="1">M_S1</strain>
        <tissue evidence="1">Blood</tissue>
    </source>
</reference>
<organism evidence="1 2">
    <name type="scientific">Ameiurus melas</name>
    <name type="common">Black bullhead</name>
    <name type="synonym">Silurus melas</name>
    <dbReference type="NCBI Taxonomy" id="219545"/>
    <lineage>
        <taxon>Eukaryota</taxon>
        <taxon>Metazoa</taxon>
        <taxon>Chordata</taxon>
        <taxon>Craniata</taxon>
        <taxon>Vertebrata</taxon>
        <taxon>Euteleostomi</taxon>
        <taxon>Actinopterygii</taxon>
        <taxon>Neopterygii</taxon>
        <taxon>Teleostei</taxon>
        <taxon>Ostariophysi</taxon>
        <taxon>Siluriformes</taxon>
        <taxon>Ictaluridae</taxon>
        <taxon>Ameiurus</taxon>
    </lineage>
</organism>
<protein>
    <submittedName>
        <fullName evidence="1">Uncharacterized protein</fullName>
    </submittedName>
</protein>
<proteinExistence type="predicted"/>
<sequence>MRHQAQHTTLPKTEVRFGVFYTDRAHQLYYCLLYYFDIKINTRCAVVAQQLRLLFFWITNQKVDGSSPRAATVEAF</sequence>
<name>A0A7J6B509_AMEME</name>
<keyword evidence="2" id="KW-1185">Reference proteome</keyword>
<gene>
    <name evidence="1" type="ORF">AMELA_G00048820</name>
</gene>
<evidence type="ECO:0000313" key="1">
    <source>
        <dbReference type="EMBL" id="KAF4090162.1"/>
    </source>
</evidence>
<comment type="caution">
    <text evidence="1">The sequence shown here is derived from an EMBL/GenBank/DDBJ whole genome shotgun (WGS) entry which is preliminary data.</text>
</comment>